<dbReference type="AlphaFoldDB" id="A0A8E5HSH6"/>
<dbReference type="GeneID" id="66065760"/>
<dbReference type="Proteomes" id="UP000027002">
    <property type="component" value="Chromosome 4"/>
</dbReference>
<protein>
    <submittedName>
        <fullName evidence="2">Uncharacterized protein</fullName>
    </submittedName>
</protein>
<accession>A0A8E5HSH6</accession>
<sequence length="795" mass="87599">MAVPFFKAQEVNWISEDDDQRPLAYPDSSRPTAIQDFVAKYVHEHRVWLLYEQQVPNIPWDELNRLAAENNASVTQLIHCYRPALPTDEVSGDDIAQGARYLRCNGLERYIKDLVDWLGIGKTDFLDLGVQDALVRDALDREAILRASRRGWIQLEELSRNATKQAQRLIHHRADAACVARDVFLGLEDTSLFGHGAALWDRKPQRKDPAGMHGQGPQSEDPVAGHDGRLPVTPAAHRLLWSGILKNVGQVAPVALIEQSALPIDMHEVEKDRKRKAPTKAQMDEIRLSIVRQWPVFLPQYVPGCVVAAAARERRLANANQFRAQQRAQPQDERWSHHPPRPPWIASTATGDKVGRPGCKTPQPPVSLVTQTPESLVAHDDPRKITGSQAVKDAMKPPMSQEEKTSLPAGCENSAKVSPPEGASNERAAQADESKGRQSNHVSHHPNAENVPTDSMPTVAGDAQATPDGSTDCDADSASQRPSSAQLREILDSRYSGYLGAEKPMAPMRKLKPPRFFVIPEAEDDLDYVPTSKQKKNKRKPDDDDDDDDDLMPKQSTKKRRDAKAGGRKATFAASPTTTRAATSKPLLKRARAQAPQRAEEQLHAAKPGELGSPAGGDQDSDDAPVGRPQRSQAAARPHARRRPPHKEDAAAALDDDGRRSALGKTRKNSDAIFGIYRHQELAGPLQRTEQAKYAWSAETAHFAVVAERAQYARKADGIVRDAGPLDDGETTRQFATLARLRREFDAIEAGQRSKAAQDANEARFAGCADRAVYATEAKEARFAMEVRQVQATDG</sequence>
<evidence type="ECO:0000313" key="3">
    <source>
        <dbReference type="Proteomes" id="UP000027002"/>
    </source>
</evidence>
<evidence type="ECO:0000313" key="2">
    <source>
        <dbReference type="EMBL" id="QUC20741.1"/>
    </source>
</evidence>
<organism evidence="2 3">
    <name type="scientific">Ustilaginoidea virens</name>
    <name type="common">Rice false smut fungus</name>
    <name type="synonym">Villosiclava virens</name>
    <dbReference type="NCBI Taxonomy" id="1159556"/>
    <lineage>
        <taxon>Eukaryota</taxon>
        <taxon>Fungi</taxon>
        <taxon>Dikarya</taxon>
        <taxon>Ascomycota</taxon>
        <taxon>Pezizomycotina</taxon>
        <taxon>Sordariomycetes</taxon>
        <taxon>Hypocreomycetidae</taxon>
        <taxon>Hypocreales</taxon>
        <taxon>Clavicipitaceae</taxon>
        <taxon>Ustilaginoidea</taxon>
    </lineage>
</organism>
<feature type="region of interest" description="Disordered" evidence="1">
    <location>
        <begin position="202"/>
        <end position="229"/>
    </location>
</feature>
<feature type="compositionally biased region" description="Polar residues" evidence="1">
    <location>
        <begin position="477"/>
        <end position="486"/>
    </location>
</feature>
<dbReference type="OrthoDB" id="10252009at2759"/>
<dbReference type="RefSeq" id="XP_042998414.1">
    <property type="nucleotide sequence ID" value="XM_043142480.1"/>
</dbReference>
<gene>
    <name evidence="2" type="ORF">UV8b_04982</name>
</gene>
<dbReference type="EMBL" id="CP072756">
    <property type="protein sequence ID" value="QUC20741.1"/>
    <property type="molecule type" value="Genomic_DNA"/>
</dbReference>
<proteinExistence type="predicted"/>
<dbReference type="KEGG" id="uvi:66065760"/>
<feature type="region of interest" description="Disordered" evidence="1">
    <location>
        <begin position="520"/>
        <end position="666"/>
    </location>
</feature>
<feature type="compositionally biased region" description="Basic and acidic residues" evidence="1">
    <location>
        <begin position="646"/>
        <end position="660"/>
    </location>
</feature>
<feature type="region of interest" description="Disordered" evidence="1">
    <location>
        <begin position="320"/>
        <end position="489"/>
    </location>
</feature>
<name>A0A8E5HSH6_USTVR</name>
<keyword evidence="3" id="KW-1185">Reference proteome</keyword>
<feature type="compositionally biased region" description="Low complexity" evidence="1">
    <location>
        <begin position="568"/>
        <end position="583"/>
    </location>
</feature>
<feature type="compositionally biased region" description="Low complexity" evidence="1">
    <location>
        <begin position="320"/>
        <end position="329"/>
    </location>
</feature>
<feature type="compositionally biased region" description="Low complexity" evidence="1">
    <location>
        <begin position="628"/>
        <end position="637"/>
    </location>
</feature>
<reference evidence="2" key="1">
    <citation type="submission" date="2020-03" db="EMBL/GenBank/DDBJ databases">
        <title>A mixture of massive structural variations and highly conserved coding sequences in Ustilaginoidea virens genome.</title>
        <authorList>
            <person name="Zhang K."/>
            <person name="Zhao Z."/>
            <person name="Zhang Z."/>
            <person name="Li Y."/>
            <person name="Hsiang T."/>
            <person name="Sun W."/>
        </authorList>
    </citation>
    <scope>NUCLEOTIDE SEQUENCE</scope>
    <source>
        <strain evidence="2">UV-8b</strain>
    </source>
</reference>
<evidence type="ECO:0000256" key="1">
    <source>
        <dbReference type="SAM" id="MobiDB-lite"/>
    </source>
</evidence>